<dbReference type="NCBIfam" id="NF041196">
    <property type="entry name" value="ScbR_bind_reg"/>
    <property type="match status" value="1"/>
</dbReference>
<keyword evidence="3" id="KW-0804">Transcription</keyword>
<accession>A0ABQ5PAG5</accession>
<evidence type="ECO:0000256" key="3">
    <source>
        <dbReference type="ARBA" id="ARBA00023163"/>
    </source>
</evidence>
<dbReference type="EMBL" id="BSBI01000021">
    <property type="protein sequence ID" value="GLF99571.1"/>
    <property type="molecule type" value="Genomic_DNA"/>
</dbReference>
<dbReference type="PANTHER" id="PTHR30055">
    <property type="entry name" value="HTH-TYPE TRANSCRIPTIONAL REGULATOR RUTR"/>
    <property type="match status" value="1"/>
</dbReference>
<keyword evidence="1" id="KW-0805">Transcription regulation</keyword>
<evidence type="ECO:0000256" key="1">
    <source>
        <dbReference type="ARBA" id="ARBA00023015"/>
    </source>
</evidence>
<evidence type="ECO:0000313" key="7">
    <source>
        <dbReference type="Proteomes" id="UP001291653"/>
    </source>
</evidence>
<gene>
    <name evidence="6" type="ORF">SYYSPA8_34760</name>
</gene>
<dbReference type="InterPro" id="IPR009057">
    <property type="entry name" value="Homeodomain-like_sf"/>
</dbReference>
<dbReference type="RefSeq" id="WP_323451509.1">
    <property type="nucleotide sequence ID" value="NZ_BSBI01000021.1"/>
</dbReference>
<dbReference type="PANTHER" id="PTHR30055:SF234">
    <property type="entry name" value="HTH-TYPE TRANSCRIPTIONAL REGULATOR BETI"/>
    <property type="match status" value="1"/>
</dbReference>
<evidence type="ECO:0000256" key="2">
    <source>
        <dbReference type="ARBA" id="ARBA00023125"/>
    </source>
</evidence>
<proteinExistence type="predicted"/>
<name>A0ABQ5PAG5_9ACTN</name>
<comment type="caution">
    <text evidence="6">The sequence shown here is derived from an EMBL/GenBank/DDBJ whole genome shotgun (WGS) entry which is preliminary data.</text>
</comment>
<dbReference type="InterPro" id="IPR036271">
    <property type="entry name" value="Tet_transcr_reg_TetR-rel_C_sf"/>
</dbReference>
<dbReference type="PROSITE" id="PS01081">
    <property type="entry name" value="HTH_TETR_1"/>
    <property type="match status" value="1"/>
</dbReference>
<keyword evidence="2 4" id="KW-0238">DNA-binding</keyword>
<dbReference type="PRINTS" id="PR00455">
    <property type="entry name" value="HTHTETR"/>
</dbReference>
<dbReference type="Pfam" id="PF00440">
    <property type="entry name" value="TetR_N"/>
    <property type="match status" value="1"/>
</dbReference>
<sequence length="220" mass="22953">MPKQERAVRTRGRLVLSAAEAFDRQGFAVASLTVISRNAGVSNGALHFHFENKEALAAAVEAEAAERVRRAVGTPDSVPALQALADAAHALTRQLREDVVVRAGFRLGGDASRGSAIGLPQQWHRSVVRLVERAHADGSLSRAVPPSDTAATVAAAVLGFAALARSDPGWLSSGTLAGFWRLLLPRIAADPVESGRLDCEPAEFTGGPGPASPVVTSLGR</sequence>
<dbReference type="PROSITE" id="PS50977">
    <property type="entry name" value="HTH_TETR_2"/>
    <property type="match status" value="1"/>
</dbReference>
<reference evidence="6 7" key="1">
    <citation type="submission" date="2022-10" db="EMBL/GenBank/DDBJ databases">
        <title>Draft genome sequence of Streptomyces sp. YSPA8.</title>
        <authorList>
            <person name="Moriuchi R."/>
            <person name="Dohra H."/>
            <person name="Yamamura H."/>
            <person name="Kodani S."/>
        </authorList>
    </citation>
    <scope>NUCLEOTIDE SEQUENCE [LARGE SCALE GENOMIC DNA]</scope>
    <source>
        <strain evidence="6 7">YSPA8</strain>
    </source>
</reference>
<dbReference type="InterPro" id="IPR047923">
    <property type="entry name" value="ArpA-like"/>
</dbReference>
<feature type="domain" description="HTH tetR-type" evidence="5">
    <location>
        <begin position="8"/>
        <end position="68"/>
    </location>
</feature>
<keyword evidence="7" id="KW-1185">Reference proteome</keyword>
<evidence type="ECO:0000256" key="4">
    <source>
        <dbReference type="PROSITE-ProRule" id="PRU00335"/>
    </source>
</evidence>
<dbReference type="InterPro" id="IPR001647">
    <property type="entry name" value="HTH_TetR"/>
</dbReference>
<evidence type="ECO:0000313" key="6">
    <source>
        <dbReference type="EMBL" id="GLF99571.1"/>
    </source>
</evidence>
<organism evidence="6 7">
    <name type="scientific">Streptomyces yaizuensis</name>
    <dbReference type="NCBI Taxonomy" id="2989713"/>
    <lineage>
        <taxon>Bacteria</taxon>
        <taxon>Bacillati</taxon>
        <taxon>Actinomycetota</taxon>
        <taxon>Actinomycetes</taxon>
        <taxon>Kitasatosporales</taxon>
        <taxon>Streptomycetaceae</taxon>
        <taxon>Streptomyces</taxon>
    </lineage>
</organism>
<dbReference type="InterPro" id="IPR050109">
    <property type="entry name" value="HTH-type_TetR-like_transc_reg"/>
</dbReference>
<dbReference type="InterPro" id="IPR023772">
    <property type="entry name" value="DNA-bd_HTH_TetR-type_CS"/>
</dbReference>
<feature type="DNA-binding region" description="H-T-H motif" evidence="4">
    <location>
        <begin position="31"/>
        <end position="50"/>
    </location>
</feature>
<dbReference type="Proteomes" id="UP001291653">
    <property type="component" value="Unassembled WGS sequence"/>
</dbReference>
<dbReference type="Gene3D" id="1.10.357.10">
    <property type="entry name" value="Tetracycline Repressor, domain 2"/>
    <property type="match status" value="1"/>
</dbReference>
<evidence type="ECO:0000259" key="5">
    <source>
        <dbReference type="PROSITE" id="PS50977"/>
    </source>
</evidence>
<dbReference type="SUPFAM" id="SSF48498">
    <property type="entry name" value="Tetracyclin repressor-like, C-terminal domain"/>
    <property type="match status" value="1"/>
</dbReference>
<protein>
    <submittedName>
        <fullName evidence="6">TetR family transcriptional regulator</fullName>
    </submittedName>
</protein>
<dbReference type="SUPFAM" id="SSF46689">
    <property type="entry name" value="Homeodomain-like"/>
    <property type="match status" value="1"/>
</dbReference>